<keyword evidence="3 6" id="KW-0812">Transmembrane</keyword>
<dbReference type="KEGG" id="uli:ETAA1_11350"/>
<keyword evidence="2" id="KW-1003">Cell membrane</keyword>
<dbReference type="GO" id="GO:0022857">
    <property type="term" value="F:transmembrane transporter activity"/>
    <property type="evidence" value="ECO:0007669"/>
    <property type="project" value="InterPro"/>
</dbReference>
<dbReference type="Gene3D" id="1.20.1250.20">
    <property type="entry name" value="MFS general substrate transporter like domains"/>
    <property type="match status" value="2"/>
</dbReference>
<dbReference type="PANTHER" id="PTHR11662:SF399">
    <property type="entry name" value="FI19708P1-RELATED"/>
    <property type="match status" value="1"/>
</dbReference>
<dbReference type="OrthoDB" id="244640at2"/>
<feature type="transmembrane region" description="Helical" evidence="6">
    <location>
        <begin position="231"/>
        <end position="249"/>
    </location>
</feature>
<evidence type="ECO:0000259" key="7">
    <source>
        <dbReference type="PROSITE" id="PS50850"/>
    </source>
</evidence>
<feature type="transmembrane region" description="Helical" evidence="6">
    <location>
        <begin position="401"/>
        <end position="420"/>
    </location>
</feature>
<evidence type="ECO:0000256" key="4">
    <source>
        <dbReference type="ARBA" id="ARBA00022989"/>
    </source>
</evidence>
<evidence type="ECO:0000256" key="6">
    <source>
        <dbReference type="SAM" id="Phobius"/>
    </source>
</evidence>
<reference evidence="8 9" key="1">
    <citation type="submission" date="2019-02" db="EMBL/GenBank/DDBJ databases">
        <title>Deep-cultivation of Planctomycetes and their phenomic and genomic characterization uncovers novel biology.</title>
        <authorList>
            <person name="Wiegand S."/>
            <person name="Jogler M."/>
            <person name="Boedeker C."/>
            <person name="Pinto D."/>
            <person name="Vollmers J."/>
            <person name="Rivas-Marin E."/>
            <person name="Kohn T."/>
            <person name="Peeters S.H."/>
            <person name="Heuer A."/>
            <person name="Rast P."/>
            <person name="Oberbeckmann S."/>
            <person name="Bunk B."/>
            <person name="Jeske O."/>
            <person name="Meyerdierks A."/>
            <person name="Storesund J.E."/>
            <person name="Kallscheuer N."/>
            <person name="Luecker S."/>
            <person name="Lage O.M."/>
            <person name="Pohl T."/>
            <person name="Merkel B.J."/>
            <person name="Hornburger P."/>
            <person name="Mueller R.-W."/>
            <person name="Bruemmer F."/>
            <person name="Labrenz M."/>
            <person name="Spormann A.M."/>
            <person name="Op den Camp H."/>
            <person name="Overmann J."/>
            <person name="Amann R."/>
            <person name="Jetten M.S.M."/>
            <person name="Mascher T."/>
            <person name="Medema M.H."/>
            <person name="Devos D.P."/>
            <person name="Kaster A.-K."/>
            <person name="Ovreas L."/>
            <person name="Rohde M."/>
            <person name="Galperin M.Y."/>
            <person name="Jogler C."/>
        </authorList>
    </citation>
    <scope>NUCLEOTIDE SEQUENCE [LARGE SCALE GENOMIC DNA]</scope>
    <source>
        <strain evidence="8 9">ETA_A1</strain>
    </source>
</reference>
<dbReference type="PROSITE" id="PS50850">
    <property type="entry name" value="MFS"/>
    <property type="match status" value="1"/>
</dbReference>
<dbReference type="GO" id="GO:0005886">
    <property type="term" value="C:plasma membrane"/>
    <property type="evidence" value="ECO:0007669"/>
    <property type="project" value="UniProtKB-SubCell"/>
</dbReference>
<feature type="transmembrane region" description="Helical" evidence="6">
    <location>
        <begin position="269"/>
        <end position="289"/>
    </location>
</feature>
<keyword evidence="4 6" id="KW-1133">Transmembrane helix</keyword>
<proteinExistence type="predicted"/>
<dbReference type="Pfam" id="PF07690">
    <property type="entry name" value="MFS_1"/>
    <property type="match status" value="1"/>
</dbReference>
<dbReference type="SUPFAM" id="SSF103473">
    <property type="entry name" value="MFS general substrate transporter"/>
    <property type="match status" value="1"/>
</dbReference>
<name>A0A517XNZ4_9BACT</name>
<dbReference type="Proteomes" id="UP000319576">
    <property type="component" value="Chromosome"/>
</dbReference>
<dbReference type="InterPro" id="IPR036259">
    <property type="entry name" value="MFS_trans_sf"/>
</dbReference>
<dbReference type="InterPro" id="IPR020846">
    <property type="entry name" value="MFS_dom"/>
</dbReference>
<keyword evidence="5 6" id="KW-0472">Membrane</keyword>
<protein>
    <submittedName>
        <fullName evidence="8">Putative sulfoacetate transporter SauU</fullName>
    </submittedName>
</protein>
<dbReference type="InterPro" id="IPR050382">
    <property type="entry name" value="MFS_Na/Anion_cotransporter"/>
</dbReference>
<dbReference type="InterPro" id="IPR011701">
    <property type="entry name" value="MFS"/>
</dbReference>
<accession>A0A517XNZ4</accession>
<comment type="subcellular location">
    <subcellularLocation>
        <location evidence="1">Cell membrane</location>
        <topology evidence="1">Multi-pass membrane protein</topology>
    </subcellularLocation>
</comment>
<feature type="transmembrane region" description="Helical" evidence="6">
    <location>
        <begin position="169"/>
        <end position="189"/>
    </location>
</feature>
<evidence type="ECO:0000256" key="3">
    <source>
        <dbReference type="ARBA" id="ARBA00022692"/>
    </source>
</evidence>
<evidence type="ECO:0000256" key="2">
    <source>
        <dbReference type="ARBA" id="ARBA00022475"/>
    </source>
</evidence>
<feature type="transmembrane region" description="Helical" evidence="6">
    <location>
        <begin position="361"/>
        <end position="381"/>
    </location>
</feature>
<feature type="transmembrane region" description="Helical" evidence="6">
    <location>
        <begin position="52"/>
        <end position="69"/>
    </location>
</feature>
<dbReference type="InterPro" id="IPR000849">
    <property type="entry name" value="Sugar_P_transporter"/>
</dbReference>
<dbReference type="AlphaFoldDB" id="A0A517XNZ4"/>
<organism evidence="8 9">
    <name type="scientific">Urbifossiella limnaea</name>
    <dbReference type="NCBI Taxonomy" id="2528023"/>
    <lineage>
        <taxon>Bacteria</taxon>
        <taxon>Pseudomonadati</taxon>
        <taxon>Planctomycetota</taxon>
        <taxon>Planctomycetia</taxon>
        <taxon>Gemmatales</taxon>
        <taxon>Gemmataceae</taxon>
        <taxon>Urbifossiella</taxon>
    </lineage>
</organism>
<evidence type="ECO:0000256" key="5">
    <source>
        <dbReference type="ARBA" id="ARBA00023136"/>
    </source>
</evidence>
<keyword evidence="9" id="KW-1185">Reference proteome</keyword>
<evidence type="ECO:0000313" key="8">
    <source>
        <dbReference type="EMBL" id="QDU19231.1"/>
    </source>
</evidence>
<sequence>MPPDSAPPSRARFVLAGWLCTLSAVLFLDRVCIGQAAQDIQADLGLSNRELGFVFMAFTIAYGLFEVPTGRLGDRIGARAVLARVVVWWSAFTALTGAATGLGSLLVVRFLFGAGEAGAYPNTARVLSRWFPAAERGRVTGLMLTCAQLGGAAAPALTAALVWLVGWRLAFVAFGLVGVAWAVGFWLWFRDDPADHPRVNAAELALIRAGTTAGRPHGSIPWRAASRAPGVWLLAAIIMCSSFNSYLYFSWFSKYLQDGRGVAKGEAGLLTSLVLLGGAAGMMAGGVLADRVSRATDRVRARRRFGAAAYLLSAAALTTATTADSPLLLAALIAVGYLALQSTLPTWWAAAIEQSGRNVGAVFGMLNTCGILAGVASQGFVGWFTQYQADAGVTGRGQWDPILWVYVGVLLAGAAGWGLYRYRPLDDDEDPPH</sequence>
<feature type="transmembrane region" description="Helical" evidence="6">
    <location>
        <begin position="139"/>
        <end position="163"/>
    </location>
</feature>
<dbReference type="PIRSF" id="PIRSF002808">
    <property type="entry name" value="Hexose_phosphate_transp"/>
    <property type="match status" value="1"/>
</dbReference>
<dbReference type="PANTHER" id="PTHR11662">
    <property type="entry name" value="SOLUTE CARRIER FAMILY 17"/>
    <property type="match status" value="1"/>
</dbReference>
<feature type="transmembrane region" description="Helical" evidence="6">
    <location>
        <begin position="81"/>
        <end position="100"/>
    </location>
</feature>
<dbReference type="RefSeq" id="WP_145235071.1">
    <property type="nucleotide sequence ID" value="NZ_CP036273.1"/>
</dbReference>
<feature type="domain" description="Major facilitator superfamily (MFS) profile" evidence="7">
    <location>
        <begin position="9"/>
        <end position="425"/>
    </location>
</feature>
<evidence type="ECO:0000256" key="1">
    <source>
        <dbReference type="ARBA" id="ARBA00004651"/>
    </source>
</evidence>
<evidence type="ECO:0000313" key="9">
    <source>
        <dbReference type="Proteomes" id="UP000319576"/>
    </source>
</evidence>
<feature type="transmembrane region" description="Helical" evidence="6">
    <location>
        <begin position="327"/>
        <end position="349"/>
    </location>
</feature>
<feature type="transmembrane region" description="Helical" evidence="6">
    <location>
        <begin position="301"/>
        <end position="321"/>
    </location>
</feature>
<dbReference type="EMBL" id="CP036273">
    <property type="protein sequence ID" value="QDU19231.1"/>
    <property type="molecule type" value="Genomic_DNA"/>
</dbReference>
<gene>
    <name evidence="8" type="primary">sauU_3</name>
    <name evidence="8" type="ORF">ETAA1_11350</name>
</gene>